<dbReference type="Pfam" id="PF00535">
    <property type="entry name" value="Glycos_transf_2"/>
    <property type="match status" value="1"/>
</dbReference>
<evidence type="ECO:0000256" key="1">
    <source>
        <dbReference type="ARBA" id="ARBA00004141"/>
    </source>
</evidence>
<evidence type="ECO:0000256" key="3">
    <source>
        <dbReference type="ARBA" id="ARBA00004922"/>
    </source>
</evidence>
<organism evidence="17 18">
    <name type="scientific">Dactylosporangium matsuzakiense</name>
    <dbReference type="NCBI Taxonomy" id="53360"/>
    <lineage>
        <taxon>Bacteria</taxon>
        <taxon>Bacillati</taxon>
        <taxon>Actinomycetota</taxon>
        <taxon>Actinomycetes</taxon>
        <taxon>Micromonosporales</taxon>
        <taxon>Micromonosporaceae</taxon>
        <taxon>Dactylosporangium</taxon>
    </lineage>
</organism>
<feature type="transmembrane region" description="Helical" evidence="14">
    <location>
        <begin position="370"/>
        <end position="387"/>
    </location>
</feature>
<keyword evidence="9" id="KW-0256">Endoplasmic reticulum</keyword>
<evidence type="ECO:0000256" key="10">
    <source>
        <dbReference type="ARBA" id="ARBA00022968"/>
    </source>
</evidence>
<dbReference type="GO" id="GO:0004581">
    <property type="term" value="F:dolichyl-phosphate beta-glucosyltransferase activity"/>
    <property type="evidence" value="ECO:0007669"/>
    <property type="project" value="UniProtKB-EC"/>
</dbReference>
<feature type="domain" description="GtrA/DPMS transmembrane" evidence="16">
    <location>
        <begin position="275"/>
        <end position="393"/>
    </location>
</feature>
<dbReference type="InterPro" id="IPR001173">
    <property type="entry name" value="Glyco_trans_2-like"/>
</dbReference>
<comment type="similarity">
    <text evidence="4">Belongs to the glycosyltransferase 2 family.</text>
</comment>
<evidence type="ECO:0000259" key="15">
    <source>
        <dbReference type="Pfam" id="PF00535"/>
    </source>
</evidence>
<protein>
    <recommendedName>
        <fullName evidence="5">dolichyl-phosphate beta-glucosyltransferase</fullName>
        <ecNumber evidence="5">2.4.1.117</ecNumber>
    </recommendedName>
</protein>
<evidence type="ECO:0000256" key="8">
    <source>
        <dbReference type="ARBA" id="ARBA00022692"/>
    </source>
</evidence>
<dbReference type="InterPro" id="IPR029044">
    <property type="entry name" value="Nucleotide-diphossugar_trans"/>
</dbReference>
<keyword evidence="11 14" id="KW-1133">Transmembrane helix</keyword>
<dbReference type="PANTHER" id="PTHR10859:SF91">
    <property type="entry name" value="DOLICHYL-PHOSPHATE BETA-GLUCOSYLTRANSFERASE"/>
    <property type="match status" value="1"/>
</dbReference>
<accession>A0A9W6NK68</accession>
<evidence type="ECO:0000256" key="4">
    <source>
        <dbReference type="ARBA" id="ARBA00006739"/>
    </source>
</evidence>
<keyword evidence="6" id="KW-0328">Glycosyltransferase</keyword>
<dbReference type="GO" id="GO:0016020">
    <property type="term" value="C:membrane"/>
    <property type="evidence" value="ECO:0007669"/>
    <property type="project" value="UniProtKB-SubCell"/>
</dbReference>
<comment type="caution">
    <text evidence="17">The sequence shown here is derived from an EMBL/GenBank/DDBJ whole genome shotgun (WGS) entry which is preliminary data.</text>
</comment>
<gene>
    <name evidence="17" type="ORF">GCM10017581_011670</name>
</gene>
<keyword evidence="7 17" id="KW-0808">Transferase</keyword>
<feature type="transmembrane region" description="Helical" evidence="14">
    <location>
        <begin position="273"/>
        <end position="294"/>
    </location>
</feature>
<dbReference type="CDD" id="cd04188">
    <property type="entry name" value="DPG_synthase"/>
    <property type="match status" value="1"/>
</dbReference>
<reference evidence="17" key="2">
    <citation type="submission" date="2023-01" db="EMBL/GenBank/DDBJ databases">
        <authorList>
            <person name="Sun Q."/>
            <person name="Evtushenko L."/>
        </authorList>
    </citation>
    <scope>NUCLEOTIDE SEQUENCE</scope>
    <source>
        <strain evidence="17">VKM Ac-1321</strain>
    </source>
</reference>
<sequence length="422" mass="45488">MVGPGAPKAAAVLDVVIPVYNEEADLGPCVRRLHQHLRESFPYPFRITVADNASTDATPQVAEALAAELAGVEVLRLAEKGRGRALKRAWSASDASVLAYMDVDLSTDLNALLPLVAPLLSGHSEVSIGTRLARGSRVVRGPKREFISRSYNRILRTALSANFSDAQCGFKAIRRDVAEQLLPLVEDTGWFFDTELLVLAQRSGLRIHEVPVDWIDDPDSRVDIVATAVADLRGIARLGRALVTGKVPVAVLRSRLGRAPLVEGVPAGMLPQLLRFGAIGVLSTVAFLVLYALLRPQLGAQAANFVALLTTAIANTALNRRLTFAVRGGGGAVRHHLQGLLLFALGLALNSAALLALGRAAPAHSHVTELGVLILANAVTTLLRFVLMRVWVFRQPSTETVVTDKMVKSDTPESPVRYRQMW</sequence>
<evidence type="ECO:0000256" key="7">
    <source>
        <dbReference type="ARBA" id="ARBA00022679"/>
    </source>
</evidence>
<evidence type="ECO:0000256" key="2">
    <source>
        <dbReference type="ARBA" id="ARBA00004389"/>
    </source>
</evidence>
<keyword evidence="8 14" id="KW-0812">Transmembrane</keyword>
<dbReference type="InterPro" id="IPR035518">
    <property type="entry name" value="DPG_synthase"/>
</dbReference>
<dbReference type="InterPro" id="IPR007267">
    <property type="entry name" value="GtrA_DPMS_TM"/>
</dbReference>
<evidence type="ECO:0000256" key="9">
    <source>
        <dbReference type="ARBA" id="ARBA00022824"/>
    </source>
</evidence>
<feature type="domain" description="Glycosyltransferase 2-like" evidence="15">
    <location>
        <begin position="15"/>
        <end position="181"/>
    </location>
</feature>
<dbReference type="Gene3D" id="3.90.550.10">
    <property type="entry name" value="Spore Coat Polysaccharide Biosynthesis Protein SpsA, Chain A"/>
    <property type="match status" value="1"/>
</dbReference>
<dbReference type="Pfam" id="PF04138">
    <property type="entry name" value="GtrA_DPMS_TM"/>
    <property type="match status" value="1"/>
</dbReference>
<dbReference type="FunFam" id="3.90.550.10:FF:000131">
    <property type="entry name" value="Glycosyl transferase"/>
    <property type="match status" value="1"/>
</dbReference>
<dbReference type="EMBL" id="BSFP01000004">
    <property type="protein sequence ID" value="GLK99426.1"/>
    <property type="molecule type" value="Genomic_DNA"/>
</dbReference>
<reference evidence="17" key="1">
    <citation type="journal article" date="2014" name="Int. J. Syst. Evol. Microbiol.">
        <title>Complete genome sequence of Corynebacterium casei LMG S-19264T (=DSM 44701T), isolated from a smear-ripened cheese.</title>
        <authorList>
            <consortium name="US DOE Joint Genome Institute (JGI-PGF)"/>
            <person name="Walter F."/>
            <person name="Albersmeier A."/>
            <person name="Kalinowski J."/>
            <person name="Ruckert C."/>
        </authorList>
    </citation>
    <scope>NUCLEOTIDE SEQUENCE</scope>
    <source>
        <strain evidence="17">VKM Ac-1321</strain>
    </source>
</reference>
<evidence type="ECO:0000256" key="5">
    <source>
        <dbReference type="ARBA" id="ARBA00012583"/>
    </source>
</evidence>
<dbReference type="EC" id="2.4.1.117" evidence="5"/>
<dbReference type="AlphaFoldDB" id="A0A9W6NK68"/>
<name>A0A9W6NK68_9ACTN</name>
<dbReference type="PANTHER" id="PTHR10859">
    <property type="entry name" value="GLYCOSYL TRANSFERASE"/>
    <property type="match status" value="1"/>
</dbReference>
<dbReference type="GO" id="GO:0000271">
    <property type="term" value="P:polysaccharide biosynthetic process"/>
    <property type="evidence" value="ECO:0007669"/>
    <property type="project" value="InterPro"/>
</dbReference>
<dbReference type="Proteomes" id="UP001143480">
    <property type="component" value="Unassembled WGS sequence"/>
</dbReference>
<evidence type="ECO:0000313" key="18">
    <source>
        <dbReference type="Proteomes" id="UP001143480"/>
    </source>
</evidence>
<comment type="subcellular location">
    <subcellularLocation>
        <location evidence="2">Endoplasmic reticulum membrane</location>
        <topology evidence="2">Single-pass membrane protein</topology>
    </subcellularLocation>
    <subcellularLocation>
        <location evidence="1">Membrane</location>
        <topology evidence="1">Multi-pass membrane protein</topology>
    </subcellularLocation>
</comment>
<dbReference type="GO" id="GO:0006487">
    <property type="term" value="P:protein N-linked glycosylation"/>
    <property type="evidence" value="ECO:0007669"/>
    <property type="project" value="TreeGrafter"/>
</dbReference>
<evidence type="ECO:0000259" key="16">
    <source>
        <dbReference type="Pfam" id="PF04138"/>
    </source>
</evidence>
<comment type="pathway">
    <text evidence="3">Protein modification; protein glycosylation.</text>
</comment>
<comment type="catalytic activity">
    <reaction evidence="13">
        <text>a di-trans,poly-cis-dolichyl phosphate + UDP-alpha-D-glucose = a di-trans,poly-cis-dolichyl beta-D-glucosyl phosphate + UDP</text>
        <dbReference type="Rhea" id="RHEA:15401"/>
        <dbReference type="Rhea" id="RHEA-COMP:19498"/>
        <dbReference type="Rhea" id="RHEA-COMP:19502"/>
        <dbReference type="ChEBI" id="CHEBI:57525"/>
        <dbReference type="ChEBI" id="CHEBI:57683"/>
        <dbReference type="ChEBI" id="CHEBI:58223"/>
        <dbReference type="ChEBI" id="CHEBI:58885"/>
        <dbReference type="EC" id="2.4.1.117"/>
    </reaction>
    <physiologicalReaction direction="left-to-right" evidence="13">
        <dbReference type="Rhea" id="RHEA:15402"/>
    </physiologicalReaction>
</comment>
<keyword evidence="10" id="KW-0735">Signal-anchor</keyword>
<keyword evidence="18" id="KW-1185">Reference proteome</keyword>
<evidence type="ECO:0000256" key="14">
    <source>
        <dbReference type="SAM" id="Phobius"/>
    </source>
</evidence>
<evidence type="ECO:0000256" key="13">
    <source>
        <dbReference type="ARBA" id="ARBA00045097"/>
    </source>
</evidence>
<proteinExistence type="inferred from homology"/>
<evidence type="ECO:0000313" key="17">
    <source>
        <dbReference type="EMBL" id="GLK99426.1"/>
    </source>
</evidence>
<evidence type="ECO:0000256" key="12">
    <source>
        <dbReference type="ARBA" id="ARBA00023136"/>
    </source>
</evidence>
<evidence type="ECO:0000256" key="11">
    <source>
        <dbReference type="ARBA" id="ARBA00022989"/>
    </source>
</evidence>
<evidence type="ECO:0000256" key="6">
    <source>
        <dbReference type="ARBA" id="ARBA00022676"/>
    </source>
</evidence>
<feature type="transmembrane region" description="Helical" evidence="14">
    <location>
        <begin position="339"/>
        <end position="358"/>
    </location>
</feature>
<keyword evidence="12 14" id="KW-0472">Membrane</keyword>
<dbReference type="SUPFAM" id="SSF53448">
    <property type="entry name" value="Nucleotide-diphospho-sugar transferases"/>
    <property type="match status" value="1"/>
</dbReference>